<evidence type="ECO:0000256" key="1">
    <source>
        <dbReference type="ARBA" id="ARBA00004609"/>
    </source>
</evidence>
<feature type="signal peptide" evidence="8">
    <location>
        <begin position="1"/>
        <end position="18"/>
    </location>
</feature>
<dbReference type="PANTHER" id="PTHR34992:SF1">
    <property type="entry name" value="COPPER ACQUISITION FACTOR BIM1-LIKE DOMAIN-CONTAINING PROTEIN"/>
    <property type="match status" value="1"/>
</dbReference>
<keyword evidence="6" id="KW-0325">Glycoprotein</keyword>
<feature type="chain" id="PRO_5009163050" description="Copper acquisition factor BIM1-like domain-containing protein" evidence="8">
    <location>
        <begin position="19"/>
        <end position="284"/>
    </location>
</feature>
<dbReference type="STRING" id="983967.A0A1E4T2N3"/>
<feature type="domain" description="Copper acquisition factor BIM1-like" evidence="9">
    <location>
        <begin position="18"/>
        <end position="165"/>
    </location>
</feature>
<dbReference type="AlphaFoldDB" id="A0A1E4T2N3"/>
<comment type="subcellular location">
    <subcellularLocation>
        <location evidence="1">Cell membrane</location>
        <topology evidence="1">Lipid-anchor</topology>
        <topology evidence="1">GPI-anchor</topology>
    </subcellularLocation>
</comment>
<keyword evidence="2" id="KW-1003">Cell membrane</keyword>
<organism evidence="10 11">
    <name type="scientific">[Candida] arabinofermentans NRRL YB-2248</name>
    <dbReference type="NCBI Taxonomy" id="983967"/>
    <lineage>
        <taxon>Eukaryota</taxon>
        <taxon>Fungi</taxon>
        <taxon>Dikarya</taxon>
        <taxon>Ascomycota</taxon>
        <taxon>Saccharomycotina</taxon>
        <taxon>Pichiomycetes</taxon>
        <taxon>Pichiales</taxon>
        <taxon>Pichiaceae</taxon>
        <taxon>Ogataea</taxon>
        <taxon>Ogataea/Candida clade</taxon>
    </lineage>
</organism>
<protein>
    <recommendedName>
        <fullName evidence="9">Copper acquisition factor BIM1-like domain-containing protein</fullName>
    </recommendedName>
</protein>
<dbReference type="InterPro" id="IPR046530">
    <property type="entry name" value="BIM1-like_dom"/>
</dbReference>
<dbReference type="Proteomes" id="UP000094801">
    <property type="component" value="Unassembled WGS sequence"/>
</dbReference>
<evidence type="ECO:0000256" key="2">
    <source>
        <dbReference type="ARBA" id="ARBA00022475"/>
    </source>
</evidence>
<dbReference type="OrthoDB" id="2146436at2759"/>
<keyword evidence="5" id="KW-0472">Membrane</keyword>
<dbReference type="GO" id="GO:0098552">
    <property type="term" value="C:side of membrane"/>
    <property type="evidence" value="ECO:0007669"/>
    <property type="project" value="UniProtKB-KW"/>
</dbReference>
<dbReference type="InterPro" id="IPR046936">
    <property type="entry name" value="BIM1-like"/>
</dbReference>
<name>A0A1E4T2N3_9ASCO</name>
<dbReference type="EMBL" id="KV453851">
    <property type="protein sequence ID" value="ODV86007.1"/>
    <property type="molecule type" value="Genomic_DNA"/>
</dbReference>
<evidence type="ECO:0000256" key="3">
    <source>
        <dbReference type="ARBA" id="ARBA00022622"/>
    </source>
</evidence>
<keyword evidence="4 8" id="KW-0732">Signal</keyword>
<dbReference type="PANTHER" id="PTHR34992">
    <property type="entry name" value="HYPHAL ANASTAMOSIS-7 PROTEIN"/>
    <property type="match status" value="1"/>
</dbReference>
<dbReference type="Pfam" id="PF20238">
    <property type="entry name" value="BIM1-like_dom"/>
    <property type="match status" value="1"/>
</dbReference>
<evidence type="ECO:0000256" key="8">
    <source>
        <dbReference type="SAM" id="SignalP"/>
    </source>
</evidence>
<keyword evidence="11" id="KW-1185">Reference proteome</keyword>
<proteinExistence type="predicted"/>
<gene>
    <name evidence="10" type="ORF">CANARDRAFT_7367</name>
</gene>
<evidence type="ECO:0000313" key="11">
    <source>
        <dbReference type="Proteomes" id="UP000094801"/>
    </source>
</evidence>
<evidence type="ECO:0000256" key="4">
    <source>
        <dbReference type="ARBA" id="ARBA00022729"/>
    </source>
</evidence>
<reference evidence="11" key="1">
    <citation type="submission" date="2016-04" db="EMBL/GenBank/DDBJ databases">
        <title>Comparative genomics of biotechnologically important yeasts.</title>
        <authorList>
            <consortium name="DOE Joint Genome Institute"/>
            <person name="Riley R."/>
            <person name="Haridas S."/>
            <person name="Wolfe K.H."/>
            <person name="Lopes M.R."/>
            <person name="Hittinger C.T."/>
            <person name="Goker M."/>
            <person name="Salamov A."/>
            <person name="Wisecaver J."/>
            <person name="Long T.M."/>
            <person name="Aerts A.L."/>
            <person name="Barry K."/>
            <person name="Choi C."/>
            <person name="Clum A."/>
            <person name="Coughlan A.Y."/>
            <person name="Deshpande S."/>
            <person name="Douglass A.P."/>
            <person name="Hanson S.J."/>
            <person name="Klenk H.-P."/>
            <person name="Labutti K."/>
            <person name="Lapidus A."/>
            <person name="Lindquist E."/>
            <person name="Lipzen A."/>
            <person name="Meier-Kolthoff J.P."/>
            <person name="Ohm R.A."/>
            <person name="Otillar R.P."/>
            <person name="Pangilinan J."/>
            <person name="Peng Y."/>
            <person name="Rokas A."/>
            <person name="Rosa C.A."/>
            <person name="Scheuner C."/>
            <person name="Sibirny A.A."/>
            <person name="Slot J.C."/>
            <person name="Stielow J.B."/>
            <person name="Sun H."/>
            <person name="Kurtzman C.P."/>
            <person name="Blackwell M."/>
            <person name="Grigoriev I.V."/>
            <person name="Jeffries T.W."/>
        </authorList>
    </citation>
    <scope>NUCLEOTIDE SEQUENCE [LARGE SCALE GENOMIC DNA]</scope>
    <source>
        <strain evidence="11">NRRL YB-2248</strain>
    </source>
</reference>
<dbReference type="CDD" id="cd21176">
    <property type="entry name" value="LPMO_auxiliary-like"/>
    <property type="match status" value="1"/>
</dbReference>
<evidence type="ECO:0000256" key="6">
    <source>
        <dbReference type="ARBA" id="ARBA00023180"/>
    </source>
</evidence>
<evidence type="ECO:0000256" key="5">
    <source>
        <dbReference type="ARBA" id="ARBA00023136"/>
    </source>
</evidence>
<sequence length="284" mass="30070">MLANIVLSLATLAATAYAHFRIPFPGERNATNFDTQTTGPCGGDNSVVSPRYKWNPEGSPLELLNHHVLSVFAIYFCPYASCTESDDFDVLLSEPLDLGKGNFCVSALELPSKYNNVNQTGTIQVIAAGTSDDYGEYEYMYNCVDIIVSEDGPVYDGTQCSNSTEIEYDEGADSIYESEGTTLYELESVSEFTALNAYWSSTMESAAKASGVTSMSGMTMDAATTIDDMSGMDMGTTTTSGSTSASESASVAASATESSTSTAGAATNVISYSFIALLSAFLLL</sequence>
<accession>A0A1E4T2N3</accession>
<evidence type="ECO:0000313" key="10">
    <source>
        <dbReference type="EMBL" id="ODV86007.1"/>
    </source>
</evidence>
<evidence type="ECO:0000256" key="7">
    <source>
        <dbReference type="ARBA" id="ARBA00023288"/>
    </source>
</evidence>
<dbReference type="GO" id="GO:0005886">
    <property type="term" value="C:plasma membrane"/>
    <property type="evidence" value="ECO:0007669"/>
    <property type="project" value="UniProtKB-SubCell"/>
</dbReference>
<evidence type="ECO:0000259" key="9">
    <source>
        <dbReference type="Pfam" id="PF20238"/>
    </source>
</evidence>
<keyword evidence="7" id="KW-0449">Lipoprotein</keyword>
<keyword evidence="3" id="KW-0336">GPI-anchor</keyword>